<comment type="caution">
    <text evidence="11">The sequence shown here is derived from an EMBL/GenBank/DDBJ whole genome shotgun (WGS) entry which is preliminary data.</text>
</comment>
<keyword evidence="6" id="KW-0482">Metalloprotease</keyword>
<keyword evidence="3" id="KW-0645">Protease</keyword>
<evidence type="ECO:0000256" key="9">
    <source>
        <dbReference type="SAM" id="SignalP"/>
    </source>
</evidence>
<feature type="signal peptide" evidence="9">
    <location>
        <begin position="1"/>
        <end position="18"/>
    </location>
</feature>
<evidence type="ECO:0000256" key="2">
    <source>
        <dbReference type="ARBA" id="ARBA00005988"/>
    </source>
</evidence>
<reference evidence="11 12" key="1">
    <citation type="submission" date="2018-04" db="EMBL/GenBank/DDBJ databases">
        <title>Genomic Encyclopedia of Type Strains, Phase IV (KMG-IV): sequencing the most valuable type-strain genomes for metagenomic binning, comparative biology and taxonomic classification.</title>
        <authorList>
            <person name="Goeker M."/>
        </authorList>
    </citation>
    <scope>NUCLEOTIDE SEQUENCE [LARGE SCALE GENOMIC DNA]</scope>
    <source>
        <strain evidence="11 12">DSM 104150</strain>
    </source>
</reference>
<feature type="region of interest" description="Disordered" evidence="8">
    <location>
        <begin position="295"/>
        <end position="320"/>
    </location>
</feature>
<evidence type="ECO:0000313" key="12">
    <source>
        <dbReference type="Proteomes" id="UP000248330"/>
    </source>
</evidence>
<dbReference type="PANTHER" id="PTHR11705">
    <property type="entry name" value="PROTEASE FAMILY M14 CARBOXYPEPTIDASE A,B"/>
    <property type="match status" value="1"/>
</dbReference>
<evidence type="ECO:0000313" key="11">
    <source>
        <dbReference type="EMBL" id="PXV65308.1"/>
    </source>
</evidence>
<feature type="chain" id="PRO_5016433073" evidence="9">
    <location>
        <begin position="19"/>
        <end position="749"/>
    </location>
</feature>
<keyword evidence="5" id="KW-0862">Zinc</keyword>
<feature type="region of interest" description="Disordered" evidence="8">
    <location>
        <begin position="677"/>
        <end position="718"/>
    </location>
</feature>
<dbReference type="SUPFAM" id="SSF53187">
    <property type="entry name" value="Zn-dependent exopeptidases"/>
    <property type="match status" value="1"/>
</dbReference>
<name>A0A318E5G0_9GAMM</name>
<dbReference type="Gene3D" id="3.40.630.10">
    <property type="entry name" value="Zn peptidases"/>
    <property type="match status" value="1"/>
</dbReference>
<evidence type="ECO:0000256" key="6">
    <source>
        <dbReference type="ARBA" id="ARBA00023049"/>
    </source>
</evidence>
<proteinExistence type="inferred from homology"/>
<evidence type="ECO:0000256" key="1">
    <source>
        <dbReference type="ARBA" id="ARBA00001947"/>
    </source>
</evidence>
<evidence type="ECO:0000256" key="5">
    <source>
        <dbReference type="ARBA" id="ARBA00022833"/>
    </source>
</evidence>
<comment type="cofactor">
    <cofactor evidence="1">
        <name>Zn(2+)</name>
        <dbReference type="ChEBI" id="CHEBI:29105"/>
    </cofactor>
</comment>
<accession>A0A318E5G0</accession>
<comment type="similarity">
    <text evidence="2 7">Belongs to the peptidase M14 family.</text>
</comment>
<dbReference type="AlphaFoldDB" id="A0A318E5G0"/>
<dbReference type="GO" id="GO:0008270">
    <property type="term" value="F:zinc ion binding"/>
    <property type="evidence" value="ECO:0007669"/>
    <property type="project" value="InterPro"/>
</dbReference>
<dbReference type="EMBL" id="QICN01000010">
    <property type="protein sequence ID" value="PXV65308.1"/>
    <property type="molecule type" value="Genomic_DNA"/>
</dbReference>
<evidence type="ECO:0000256" key="7">
    <source>
        <dbReference type="PROSITE-ProRule" id="PRU01379"/>
    </source>
</evidence>
<dbReference type="InterPro" id="IPR000834">
    <property type="entry name" value="Peptidase_M14"/>
</dbReference>
<evidence type="ECO:0000256" key="3">
    <source>
        <dbReference type="ARBA" id="ARBA00022670"/>
    </source>
</evidence>
<dbReference type="GO" id="GO:0004181">
    <property type="term" value="F:metallocarboxypeptidase activity"/>
    <property type="evidence" value="ECO:0007669"/>
    <property type="project" value="InterPro"/>
</dbReference>
<dbReference type="SMART" id="SM00631">
    <property type="entry name" value="Zn_pept"/>
    <property type="match status" value="1"/>
</dbReference>
<keyword evidence="12" id="KW-1185">Reference proteome</keyword>
<dbReference type="Pfam" id="PF00246">
    <property type="entry name" value="Peptidase_M14"/>
    <property type="match status" value="1"/>
</dbReference>
<sequence>MRAAATALLVLAATTARADHATPEQIEAAMRAAATEAKAYADESTMVTGLQRAQASGADDPLAAEARLLQLLIRLREVRAPQAQTRAVVAALLDHAPRTMTDPVDPEQRGLQRPAFAVAGAARALLRQWDQVPGKDTPAPTPGPGVLILTEDAFGEQLVPLGYPVPVPLDTPEPGDGFRSYAALQARLAALAEGSADLRATVVGRSREQRDIAAWTLGDADDTTPVGAPEPAALVNGTIHAREWASPEVVVGLIERFAGNAEDGGLYRYLLDHVNLVVVPVLNVDGFLHTQRTPSVTLESEAGDPIPAGQPPEYSNYPRDGRLRRKNLRSVDADACPAPASGCMNGVDLNRNSDSQFFASGNQNSGNPLSIVHHGPSPASEPETQALYAAADLARRERLRLYVDVHSFGRVFFGVNTGASRRDALTATLVQRMSGATGRGANRYPYDATPPGFGIGSTDEYFGYGLQIPAYTLEIEPTGNGASEYGGFGYHHDGFILPESEIARVRRELADALTLGLYRMAGPPTLIEAQIREAEGDRVVYSARWQAQGDGRALQTDVAEPLATQTSYRLWLAFDKPMRVRDEQNEVVPYAGQTAPLAPSIAIEGLSAEGTSFRQDLDTEAQGWLAQRYANDAYALDFTLPANLPLTDARRLNLRVDVQDLSGQALDANPATRVDWNAGWSGYEDGNGRADTDTGGPDRSLRIVDDGSPTPGDDGGGSGGGAFGALGLFVALLWRRGICRSAFRRDGPI</sequence>
<feature type="active site" description="Proton donor/acceptor" evidence="7">
    <location>
        <position position="474"/>
    </location>
</feature>
<dbReference type="GO" id="GO:0005615">
    <property type="term" value="C:extracellular space"/>
    <property type="evidence" value="ECO:0007669"/>
    <property type="project" value="TreeGrafter"/>
</dbReference>
<dbReference type="PANTHER" id="PTHR11705:SF143">
    <property type="entry name" value="SLL0236 PROTEIN"/>
    <property type="match status" value="1"/>
</dbReference>
<dbReference type="RefSeq" id="WP_110266343.1">
    <property type="nucleotide sequence ID" value="NZ_CAKZQT010000018.1"/>
</dbReference>
<gene>
    <name evidence="11" type="ORF">C8D93_110126</name>
</gene>
<keyword evidence="4" id="KW-0378">Hydrolase</keyword>
<dbReference type="GO" id="GO:0006508">
    <property type="term" value="P:proteolysis"/>
    <property type="evidence" value="ECO:0007669"/>
    <property type="project" value="UniProtKB-KW"/>
</dbReference>
<dbReference type="Proteomes" id="UP000248330">
    <property type="component" value="Unassembled WGS sequence"/>
</dbReference>
<dbReference type="OrthoDB" id="5294005at2"/>
<dbReference type="PROSITE" id="PS52035">
    <property type="entry name" value="PEPTIDASE_M14"/>
    <property type="match status" value="1"/>
</dbReference>
<organism evidence="11 12">
    <name type="scientific">Sinimarinibacterium flocculans</name>
    <dbReference type="NCBI Taxonomy" id="985250"/>
    <lineage>
        <taxon>Bacteria</taxon>
        <taxon>Pseudomonadati</taxon>
        <taxon>Pseudomonadota</taxon>
        <taxon>Gammaproteobacteria</taxon>
        <taxon>Nevskiales</taxon>
        <taxon>Nevskiaceae</taxon>
        <taxon>Sinimarinibacterium</taxon>
    </lineage>
</organism>
<keyword evidence="9" id="KW-0732">Signal</keyword>
<evidence type="ECO:0000259" key="10">
    <source>
        <dbReference type="PROSITE" id="PS52035"/>
    </source>
</evidence>
<protein>
    <submittedName>
        <fullName evidence="11">MYXO-CTERM domain-containing protein</fullName>
    </submittedName>
</protein>
<evidence type="ECO:0000256" key="8">
    <source>
        <dbReference type="SAM" id="MobiDB-lite"/>
    </source>
</evidence>
<evidence type="ECO:0000256" key="4">
    <source>
        <dbReference type="ARBA" id="ARBA00022801"/>
    </source>
</evidence>
<feature type="domain" description="Peptidase M14" evidence="10">
    <location>
        <begin position="177"/>
        <end position="520"/>
    </location>
</feature>